<dbReference type="GO" id="GO:0005886">
    <property type="term" value="C:plasma membrane"/>
    <property type="evidence" value="ECO:0007669"/>
    <property type="project" value="UniProtKB-SubCell"/>
</dbReference>
<dbReference type="InterPro" id="IPR050445">
    <property type="entry name" value="Bact_polysacc_biosynth/exp"/>
</dbReference>
<evidence type="ECO:0000256" key="1">
    <source>
        <dbReference type="ARBA" id="ARBA00004651"/>
    </source>
</evidence>
<organism evidence="8 9">
    <name type="scientific">Devosia crocina</name>
    <dbReference type="NCBI Taxonomy" id="429728"/>
    <lineage>
        <taxon>Bacteria</taxon>
        <taxon>Pseudomonadati</taxon>
        <taxon>Pseudomonadota</taxon>
        <taxon>Alphaproteobacteria</taxon>
        <taxon>Hyphomicrobiales</taxon>
        <taxon>Devosiaceae</taxon>
        <taxon>Devosia</taxon>
    </lineage>
</organism>
<evidence type="ECO:0000256" key="2">
    <source>
        <dbReference type="ARBA" id="ARBA00022475"/>
    </source>
</evidence>
<dbReference type="RefSeq" id="WP_175528557.1">
    <property type="nucleotide sequence ID" value="NZ_FPCK01000002.1"/>
</dbReference>
<feature type="transmembrane region" description="Helical" evidence="6">
    <location>
        <begin position="29"/>
        <end position="51"/>
    </location>
</feature>
<keyword evidence="2" id="KW-1003">Cell membrane</keyword>
<evidence type="ECO:0000256" key="5">
    <source>
        <dbReference type="ARBA" id="ARBA00023136"/>
    </source>
</evidence>
<gene>
    <name evidence="8" type="ORF">SAMN05216456_2006</name>
</gene>
<reference evidence="8 9" key="1">
    <citation type="submission" date="2016-10" db="EMBL/GenBank/DDBJ databases">
        <authorList>
            <person name="de Groot N.N."/>
        </authorList>
    </citation>
    <scope>NUCLEOTIDE SEQUENCE [LARGE SCALE GENOMIC DNA]</scope>
    <source>
        <strain evidence="8 9">IPL20</strain>
    </source>
</reference>
<name>A0A1I7NJR7_9HYPH</name>
<dbReference type="PANTHER" id="PTHR32309:SF13">
    <property type="entry name" value="FERRIC ENTEROBACTIN TRANSPORT PROTEIN FEPE"/>
    <property type="match status" value="1"/>
</dbReference>
<dbReference type="STRING" id="429728.SAMN05216456_2006"/>
<accession>A0A1I7NJR7</accession>
<evidence type="ECO:0000256" key="4">
    <source>
        <dbReference type="ARBA" id="ARBA00022989"/>
    </source>
</evidence>
<keyword evidence="9" id="KW-1185">Reference proteome</keyword>
<comment type="subcellular location">
    <subcellularLocation>
        <location evidence="1">Cell membrane</location>
        <topology evidence="1">Multi-pass membrane protein</topology>
    </subcellularLocation>
</comment>
<evidence type="ECO:0000256" key="6">
    <source>
        <dbReference type="SAM" id="Phobius"/>
    </source>
</evidence>
<sequence>MTEYAPTLRDARIDVAAVFGALGRKLPRIIVVTLLILGATFLVLMMMPRLYESSASILVEPRSNVYVRAANEQAPAALVGDASVVSSQIELIKSRDTLLGVIDRLDLRSNPEFNGSQSGSSPLGVVMQLIGRGSSPVSVEERVLNTLYDRMTVIQQRDSRIISILVRTTDPQLSAEIANAVADAHVARRAQLSLSDTAEASGWLNQEIQRLRVAVRDAEARVAQYRVENDLFVVGANNTSLLDQQLSTVAAQITSAQERKNAAASRAAVIRGLLERGQPIESVADVRNSTVIQQLSQEKARLQGQLAQLSATLLSGHPTVRALNAQIGELDTRINQEGYRVAAALEAESQVEADLEASLQADMSRFKQSASTATQDTVTLDSLQREAKAQRDLLEAYLARYSEASSRVDSNSALPDVRVVTEAAPSVTPAFPKTTLILAGVGIVAFAIQAGGVIFGELMSGRALRPVEFLPAAAERPEPAVQAAPPVPAAEQPTAAFPELVAIEPEPDAELAQEPEPSTEAPQAGFTMPANANVRANGEPVRSASESARMLLQELADRRAQRDSARAAVEISAAVAPAPVTKPQRTLTGAVRFADLSADLVLGKTHLLLLADHGTGEPGRSLADSLVSDALAKGLSVVLVDAGSGRIGSAPGISDLSTGEAGFGDVVQKASGQNFAEVAWGQGDQIDRASTKPATLVEALGDIYEVVLVLTGRVGRSSSLPAFADLGGRVVLVTRDTDDADAAEETRRKLLDAGLSRVEISTLEDAVAA</sequence>
<dbReference type="PANTHER" id="PTHR32309">
    <property type="entry name" value="TYROSINE-PROTEIN KINASE"/>
    <property type="match status" value="1"/>
</dbReference>
<dbReference type="GO" id="GO:0004713">
    <property type="term" value="F:protein tyrosine kinase activity"/>
    <property type="evidence" value="ECO:0007669"/>
    <property type="project" value="TreeGrafter"/>
</dbReference>
<dbReference type="Proteomes" id="UP000199074">
    <property type="component" value="Unassembled WGS sequence"/>
</dbReference>
<proteinExistence type="predicted"/>
<evidence type="ECO:0000313" key="8">
    <source>
        <dbReference type="EMBL" id="SFV34849.1"/>
    </source>
</evidence>
<keyword evidence="3 6" id="KW-0812">Transmembrane</keyword>
<dbReference type="Pfam" id="PF02706">
    <property type="entry name" value="Wzz"/>
    <property type="match status" value="1"/>
</dbReference>
<keyword evidence="4 6" id="KW-1133">Transmembrane helix</keyword>
<evidence type="ECO:0000313" key="9">
    <source>
        <dbReference type="Proteomes" id="UP000199074"/>
    </source>
</evidence>
<protein>
    <submittedName>
        <fullName evidence="8">Uncharacterized protein involved in exopolysaccharide biosynthesis</fullName>
    </submittedName>
</protein>
<evidence type="ECO:0000259" key="7">
    <source>
        <dbReference type="Pfam" id="PF02706"/>
    </source>
</evidence>
<dbReference type="AlphaFoldDB" id="A0A1I7NJR7"/>
<evidence type="ECO:0000256" key="3">
    <source>
        <dbReference type="ARBA" id="ARBA00022692"/>
    </source>
</evidence>
<keyword evidence="5 6" id="KW-0472">Membrane</keyword>
<dbReference type="InterPro" id="IPR003856">
    <property type="entry name" value="LPS_length_determ_N"/>
</dbReference>
<feature type="domain" description="Polysaccharide chain length determinant N-terminal" evidence="7">
    <location>
        <begin position="12"/>
        <end position="104"/>
    </location>
</feature>
<dbReference type="EMBL" id="FPCK01000002">
    <property type="protein sequence ID" value="SFV34849.1"/>
    <property type="molecule type" value="Genomic_DNA"/>
</dbReference>